<feature type="compositionally biased region" description="Polar residues" evidence="1">
    <location>
        <begin position="151"/>
        <end position="160"/>
    </location>
</feature>
<keyword evidence="3" id="KW-1185">Reference proteome</keyword>
<dbReference type="Proteomes" id="UP001501638">
    <property type="component" value="Unassembled WGS sequence"/>
</dbReference>
<dbReference type="EMBL" id="BAAASZ010000042">
    <property type="protein sequence ID" value="GAA2463087.1"/>
    <property type="molecule type" value="Genomic_DNA"/>
</dbReference>
<organism evidence="2 3">
    <name type="scientific">Streptomyces macrosporus</name>
    <dbReference type="NCBI Taxonomy" id="44032"/>
    <lineage>
        <taxon>Bacteria</taxon>
        <taxon>Bacillati</taxon>
        <taxon>Actinomycetota</taxon>
        <taxon>Actinomycetes</taxon>
        <taxon>Kitasatosporales</taxon>
        <taxon>Streptomycetaceae</taxon>
        <taxon>Streptomyces</taxon>
    </lineage>
</organism>
<protein>
    <submittedName>
        <fullName evidence="2">Uncharacterized protein</fullName>
    </submittedName>
</protein>
<evidence type="ECO:0000313" key="3">
    <source>
        <dbReference type="Proteomes" id="UP001501638"/>
    </source>
</evidence>
<accession>A0ABN3KN01</accession>
<evidence type="ECO:0000313" key="2">
    <source>
        <dbReference type="EMBL" id="GAA2463087.1"/>
    </source>
</evidence>
<dbReference type="InterPro" id="IPR048868">
    <property type="entry name" value="OGG-like_put"/>
</dbReference>
<dbReference type="Pfam" id="PF21790">
    <property type="entry name" value="OGG"/>
    <property type="match status" value="1"/>
</dbReference>
<comment type="caution">
    <text evidence="2">The sequence shown here is derived from an EMBL/GenBank/DDBJ whole genome shotgun (WGS) entry which is preliminary data.</text>
</comment>
<sequence length="235" mass="25762">MGRSALCGQLRGLTVAETTEDTALPDRGVVLGQAVPFDPERWTSLLPGAAWWPEELNSCPVTGRRPHVDRRTVFGLARRADSAEDRRRLLIATLVWGCGTRARLVHRRARLFTRTAATDIDARLAAALQTLRERGAAAAYFAFHSDHWSRTGGQRSSPRCSASPGTTPPPAADPGQRRLPGPASGRDGRRLVAGWRLGYARYEQYPTIVHDIAHRSDVLPYQVEAALFSHGKAVP</sequence>
<reference evidence="2 3" key="1">
    <citation type="journal article" date="2019" name="Int. J. Syst. Evol. Microbiol.">
        <title>The Global Catalogue of Microorganisms (GCM) 10K type strain sequencing project: providing services to taxonomists for standard genome sequencing and annotation.</title>
        <authorList>
            <consortium name="The Broad Institute Genomics Platform"/>
            <consortium name="The Broad Institute Genome Sequencing Center for Infectious Disease"/>
            <person name="Wu L."/>
            <person name="Ma J."/>
        </authorList>
    </citation>
    <scope>NUCLEOTIDE SEQUENCE [LARGE SCALE GENOMIC DNA]</scope>
    <source>
        <strain evidence="2 3">JCM 6305</strain>
    </source>
</reference>
<gene>
    <name evidence="2" type="ORF">GCM10010405_54360</name>
</gene>
<proteinExistence type="predicted"/>
<feature type="region of interest" description="Disordered" evidence="1">
    <location>
        <begin position="148"/>
        <end position="187"/>
    </location>
</feature>
<name>A0ABN3KN01_9ACTN</name>
<evidence type="ECO:0000256" key="1">
    <source>
        <dbReference type="SAM" id="MobiDB-lite"/>
    </source>
</evidence>